<evidence type="ECO:0000256" key="7">
    <source>
        <dbReference type="ARBA" id="ARBA00022840"/>
    </source>
</evidence>
<evidence type="ECO:0000256" key="11">
    <source>
        <dbReference type="ARBA" id="ARBA00048954"/>
    </source>
</evidence>
<comment type="function">
    <text evidence="10 13">The main replicative DNA helicase, it participates in initiation and elongation during chromosome replication. Travels ahead of the DNA replisome, separating dsDNA into templates for DNA synthesis. A processive ATP-dependent 5'-3' DNA helicase it has DNA-dependent ATPase activity.</text>
</comment>
<dbReference type="FunFam" id="1.10.860.10:FF:000001">
    <property type="entry name" value="Replicative DNA helicase"/>
    <property type="match status" value="1"/>
</dbReference>
<dbReference type="SUPFAM" id="SSF48024">
    <property type="entry name" value="N-terminal domain of DnaB helicase"/>
    <property type="match status" value="1"/>
</dbReference>
<proteinExistence type="inferred from homology"/>
<dbReference type="EC" id="5.6.2.3" evidence="12 13"/>
<dbReference type="FunFam" id="3.40.50.300:FF:000351">
    <property type="entry name" value="Replicative DNA helicase"/>
    <property type="match status" value="1"/>
</dbReference>
<keyword evidence="9" id="KW-0413">Isomerase</keyword>
<keyword evidence="16" id="KW-1185">Reference proteome</keyword>
<dbReference type="GO" id="GO:0005524">
    <property type="term" value="F:ATP binding"/>
    <property type="evidence" value="ECO:0007669"/>
    <property type="project" value="UniProtKB-UniRule"/>
</dbReference>
<dbReference type="InterPro" id="IPR007693">
    <property type="entry name" value="DNA_helicase_DnaB-like_N"/>
</dbReference>
<dbReference type="PANTHER" id="PTHR30153">
    <property type="entry name" value="REPLICATIVE DNA HELICASE DNAB"/>
    <property type="match status" value="1"/>
</dbReference>
<evidence type="ECO:0000256" key="10">
    <source>
        <dbReference type="ARBA" id="ARBA00044932"/>
    </source>
</evidence>
<keyword evidence="7 13" id="KW-0067">ATP-binding</keyword>
<reference evidence="15 16" key="1">
    <citation type="submission" date="2015-11" db="EMBL/GenBank/DDBJ databases">
        <title>Evidence for parallel genomic evolution in an endosymbiosis of termite gut flagellates.</title>
        <authorList>
            <person name="Zheng H."/>
        </authorList>
    </citation>
    <scope>NUCLEOTIDE SEQUENCE [LARGE SCALE GENOMIC DNA]</scope>
    <source>
        <strain evidence="15 16">CET450</strain>
    </source>
</reference>
<dbReference type="SUPFAM" id="SSF52540">
    <property type="entry name" value="P-loop containing nucleoside triphosphate hydrolases"/>
    <property type="match status" value="1"/>
</dbReference>
<dbReference type="Proteomes" id="UP000095237">
    <property type="component" value="Unassembled WGS sequence"/>
</dbReference>
<dbReference type="InterPro" id="IPR036185">
    <property type="entry name" value="DNA_heli_DnaB-like_N_sf"/>
</dbReference>
<keyword evidence="4 13" id="KW-0547">Nucleotide-binding</keyword>
<dbReference type="InterPro" id="IPR027417">
    <property type="entry name" value="P-loop_NTPase"/>
</dbReference>
<dbReference type="GO" id="GO:0003677">
    <property type="term" value="F:DNA binding"/>
    <property type="evidence" value="ECO:0007669"/>
    <property type="project" value="UniProtKB-UniRule"/>
</dbReference>
<evidence type="ECO:0000256" key="8">
    <source>
        <dbReference type="ARBA" id="ARBA00023125"/>
    </source>
</evidence>
<dbReference type="InterPro" id="IPR016136">
    <property type="entry name" value="DNA_helicase_N/primase_C"/>
</dbReference>
<evidence type="ECO:0000256" key="12">
    <source>
        <dbReference type="NCBIfam" id="TIGR00665"/>
    </source>
</evidence>
<feature type="domain" description="SF4 helicase" evidence="14">
    <location>
        <begin position="178"/>
        <end position="454"/>
    </location>
</feature>
<dbReference type="Pfam" id="PF00772">
    <property type="entry name" value="DnaB"/>
    <property type="match status" value="1"/>
</dbReference>
<evidence type="ECO:0000256" key="13">
    <source>
        <dbReference type="RuleBase" id="RU362085"/>
    </source>
</evidence>
<dbReference type="Gene3D" id="3.40.50.300">
    <property type="entry name" value="P-loop containing nucleotide triphosphate hydrolases"/>
    <property type="match status" value="1"/>
</dbReference>
<dbReference type="GO" id="GO:0005829">
    <property type="term" value="C:cytosol"/>
    <property type="evidence" value="ECO:0007669"/>
    <property type="project" value="TreeGrafter"/>
</dbReference>
<dbReference type="GO" id="GO:0043139">
    <property type="term" value="F:5'-3' DNA helicase activity"/>
    <property type="evidence" value="ECO:0007669"/>
    <property type="project" value="UniProtKB-EC"/>
</dbReference>
<dbReference type="AlphaFoldDB" id="A0A1E5IGP9"/>
<keyword evidence="5 13" id="KW-0378">Hydrolase</keyword>
<dbReference type="NCBIfam" id="NF004384">
    <property type="entry name" value="PRK05748.1"/>
    <property type="match status" value="1"/>
</dbReference>
<keyword evidence="3 13" id="KW-0235">DNA replication</keyword>
<keyword evidence="8 13" id="KW-0238">DNA-binding</keyword>
<evidence type="ECO:0000256" key="5">
    <source>
        <dbReference type="ARBA" id="ARBA00022801"/>
    </source>
</evidence>
<keyword evidence="2 13" id="KW-0639">Primosome</keyword>
<accession>A0A1E5IGP9</accession>
<dbReference type="InterPro" id="IPR007694">
    <property type="entry name" value="DNA_helicase_DnaB-like_C"/>
</dbReference>
<dbReference type="CDD" id="cd00984">
    <property type="entry name" value="DnaB_C"/>
    <property type="match status" value="1"/>
</dbReference>
<evidence type="ECO:0000256" key="1">
    <source>
        <dbReference type="ARBA" id="ARBA00008428"/>
    </source>
</evidence>
<dbReference type="Pfam" id="PF03796">
    <property type="entry name" value="DnaB_C"/>
    <property type="match status" value="1"/>
</dbReference>
<dbReference type="InterPro" id="IPR007692">
    <property type="entry name" value="DNA_helicase_DnaB"/>
</dbReference>
<dbReference type="GO" id="GO:1990077">
    <property type="term" value="C:primosome complex"/>
    <property type="evidence" value="ECO:0007669"/>
    <property type="project" value="UniProtKB-UniRule"/>
</dbReference>
<keyword evidence="6 13" id="KW-0347">Helicase</keyword>
<gene>
    <name evidence="15" type="ORF">ATZ36_08070</name>
</gene>
<dbReference type="Gene3D" id="1.10.860.10">
    <property type="entry name" value="DNAb Helicase, Chain A"/>
    <property type="match status" value="1"/>
</dbReference>
<protein>
    <recommendedName>
        <fullName evidence="12 13">Replicative DNA helicase</fullName>
        <ecNumber evidence="12 13">5.6.2.3</ecNumber>
    </recommendedName>
</protein>
<sequence>MANIIEKVPPQAVDVEMAILGAMLIEKEAILKVMGIINENDFYKEIHKQIFSAINDLYIGNRPVDLLTVSEALKKNVMFSEIGGTHYLAELIDSVHTAANAEHYASIIRDKSVSRQLINVGSAMVSDAFSEQNHPDKTLDKFQAALFNISQQKGRKGFSSVSKLVMPMLQKLEKLHSNSKEISGLSTGFADFDSQTTGFHPSELIIIAARPSMGKTAFALNIAEHVAVVKKNPVAIFSLEMKQEALMIRLLASLARVNVGRLRNGKYNSLDWPRLTSAAGKIAEAPIFIDDDSDISVIELRTKARKLATELKAKGNPLALIIIDYIQFIHGHGSGRKFESRQQEVSDISRSLKALAKDLDVPVVVLSQLSRRTEDRGRKDAKPQLSDLRDSGAIEQDADVVAMLYREGYYNKEDPDLQKKATLIIGKQRNGPTGDVNLIFEGEYTKFSDGSKILDDYQ</sequence>
<comment type="catalytic activity">
    <reaction evidence="11 13">
        <text>ATP + H2O = ADP + phosphate + H(+)</text>
        <dbReference type="Rhea" id="RHEA:13065"/>
        <dbReference type="ChEBI" id="CHEBI:15377"/>
        <dbReference type="ChEBI" id="CHEBI:15378"/>
        <dbReference type="ChEBI" id="CHEBI:30616"/>
        <dbReference type="ChEBI" id="CHEBI:43474"/>
        <dbReference type="ChEBI" id="CHEBI:456216"/>
        <dbReference type="EC" id="5.6.2.3"/>
    </reaction>
</comment>
<evidence type="ECO:0000256" key="6">
    <source>
        <dbReference type="ARBA" id="ARBA00022806"/>
    </source>
</evidence>
<dbReference type="EMBL" id="LNVX01000600">
    <property type="protein sequence ID" value="OEG69682.1"/>
    <property type="molecule type" value="Genomic_DNA"/>
</dbReference>
<organism evidence="15 16">
    <name type="scientific">Endomicrobium trichonymphae</name>
    <dbReference type="NCBI Taxonomy" id="1408204"/>
    <lineage>
        <taxon>Bacteria</taxon>
        <taxon>Pseudomonadati</taxon>
        <taxon>Elusimicrobiota</taxon>
        <taxon>Endomicrobiia</taxon>
        <taxon>Endomicrobiales</taxon>
        <taxon>Endomicrobiaceae</taxon>
        <taxon>Candidatus Endomicrobiellum</taxon>
    </lineage>
</organism>
<dbReference type="NCBIfam" id="TIGR00665">
    <property type="entry name" value="DnaB"/>
    <property type="match status" value="1"/>
</dbReference>
<evidence type="ECO:0000313" key="16">
    <source>
        <dbReference type="Proteomes" id="UP000095237"/>
    </source>
</evidence>
<dbReference type="PANTHER" id="PTHR30153:SF2">
    <property type="entry name" value="REPLICATIVE DNA HELICASE"/>
    <property type="match status" value="1"/>
</dbReference>
<dbReference type="GO" id="GO:0016887">
    <property type="term" value="F:ATP hydrolysis activity"/>
    <property type="evidence" value="ECO:0007669"/>
    <property type="project" value="RHEA"/>
</dbReference>
<evidence type="ECO:0000256" key="3">
    <source>
        <dbReference type="ARBA" id="ARBA00022705"/>
    </source>
</evidence>
<dbReference type="GO" id="GO:0006269">
    <property type="term" value="P:DNA replication, synthesis of primer"/>
    <property type="evidence" value="ECO:0007669"/>
    <property type="project" value="UniProtKB-UniRule"/>
</dbReference>
<evidence type="ECO:0000256" key="2">
    <source>
        <dbReference type="ARBA" id="ARBA00022515"/>
    </source>
</evidence>
<evidence type="ECO:0000256" key="9">
    <source>
        <dbReference type="ARBA" id="ARBA00023235"/>
    </source>
</evidence>
<evidence type="ECO:0000256" key="4">
    <source>
        <dbReference type="ARBA" id="ARBA00022741"/>
    </source>
</evidence>
<comment type="caution">
    <text evidence="15">The sequence shown here is derived from an EMBL/GenBank/DDBJ whole genome shotgun (WGS) entry which is preliminary data.</text>
</comment>
<evidence type="ECO:0000313" key="15">
    <source>
        <dbReference type="EMBL" id="OEG69682.1"/>
    </source>
</evidence>
<name>A0A1E5IGP9_ENDTX</name>
<evidence type="ECO:0000259" key="14">
    <source>
        <dbReference type="PROSITE" id="PS51199"/>
    </source>
</evidence>
<dbReference type="PROSITE" id="PS51199">
    <property type="entry name" value="SF4_HELICASE"/>
    <property type="match status" value="1"/>
</dbReference>
<comment type="similarity">
    <text evidence="1 13">Belongs to the helicase family. DnaB subfamily.</text>
</comment>